<proteinExistence type="predicted"/>
<protein>
    <submittedName>
        <fullName evidence="4">Putative zinc protease</fullName>
    </submittedName>
</protein>
<dbReference type="Pfam" id="PF16187">
    <property type="entry name" value="Peptidase_M16_M"/>
    <property type="match status" value="1"/>
</dbReference>
<accession>A0A8J5NEJ3</accession>
<evidence type="ECO:0000259" key="3">
    <source>
        <dbReference type="Pfam" id="PF16187"/>
    </source>
</evidence>
<dbReference type="GO" id="GO:0005829">
    <property type="term" value="C:cytosol"/>
    <property type="evidence" value="ECO:0007669"/>
    <property type="project" value="TreeGrafter"/>
</dbReference>
<evidence type="ECO:0000313" key="4">
    <source>
        <dbReference type="EMBL" id="KAG7404394.1"/>
    </source>
</evidence>
<dbReference type="AlphaFoldDB" id="A0A8J5NEJ3"/>
<keyword evidence="1" id="KW-0479">Metal-binding</keyword>
<dbReference type="InterPro" id="IPR032632">
    <property type="entry name" value="Peptidase_M16_M"/>
</dbReference>
<dbReference type="Proteomes" id="UP000694050">
    <property type="component" value="Unassembled WGS sequence"/>
</dbReference>
<keyword evidence="4" id="KW-0378">Hydrolase</keyword>
<dbReference type="GO" id="GO:0005739">
    <property type="term" value="C:mitochondrion"/>
    <property type="evidence" value="ECO:0007669"/>
    <property type="project" value="TreeGrafter"/>
</dbReference>
<dbReference type="GO" id="GO:0046872">
    <property type="term" value="F:metal ion binding"/>
    <property type="evidence" value="ECO:0007669"/>
    <property type="project" value="UniProtKB-KW"/>
</dbReference>
<dbReference type="Pfam" id="PF00675">
    <property type="entry name" value="Peptidase_M16"/>
    <property type="match status" value="1"/>
</dbReference>
<dbReference type="InterPro" id="IPR050626">
    <property type="entry name" value="Peptidase_M16"/>
</dbReference>
<dbReference type="GO" id="GO:0004222">
    <property type="term" value="F:metalloendopeptidase activity"/>
    <property type="evidence" value="ECO:0007669"/>
    <property type="project" value="TreeGrafter"/>
</dbReference>
<dbReference type="EMBL" id="JAELUQ010000013">
    <property type="protein sequence ID" value="KAG7404394.1"/>
    <property type="molecule type" value="Genomic_DNA"/>
</dbReference>
<feature type="domain" description="Peptidase M16 N-terminal" evidence="2">
    <location>
        <begin position="90"/>
        <end position="141"/>
    </location>
</feature>
<gene>
    <name evidence="4" type="ORF">Forpe1208_v015911</name>
</gene>
<dbReference type="PANTHER" id="PTHR43690:SF18">
    <property type="entry name" value="INSULIN-DEGRADING ENZYME-RELATED"/>
    <property type="match status" value="1"/>
</dbReference>
<name>A0A8J5NEJ3_FUSOX</name>
<evidence type="ECO:0000313" key="5">
    <source>
        <dbReference type="Proteomes" id="UP000694050"/>
    </source>
</evidence>
<organism evidence="4 5">
    <name type="scientific">Fusarium oxysporum f. sp. rapae</name>
    <dbReference type="NCBI Taxonomy" id="485398"/>
    <lineage>
        <taxon>Eukaryota</taxon>
        <taxon>Fungi</taxon>
        <taxon>Dikarya</taxon>
        <taxon>Ascomycota</taxon>
        <taxon>Pezizomycotina</taxon>
        <taxon>Sordariomycetes</taxon>
        <taxon>Hypocreomycetidae</taxon>
        <taxon>Hypocreales</taxon>
        <taxon>Nectriaceae</taxon>
        <taxon>Fusarium</taxon>
        <taxon>Fusarium oxysporum species complex</taxon>
    </lineage>
</organism>
<dbReference type="PANTHER" id="PTHR43690">
    <property type="entry name" value="NARDILYSIN"/>
    <property type="match status" value="1"/>
</dbReference>
<comment type="caution">
    <text evidence="4">The sequence shown here is derived from an EMBL/GenBank/DDBJ whole genome shotgun (WGS) entry which is preliminary data.</text>
</comment>
<evidence type="ECO:0000256" key="1">
    <source>
        <dbReference type="ARBA" id="ARBA00022723"/>
    </source>
</evidence>
<keyword evidence="4" id="KW-0645">Protease</keyword>
<evidence type="ECO:0000259" key="2">
    <source>
        <dbReference type="Pfam" id="PF00675"/>
    </source>
</evidence>
<feature type="domain" description="Peptidase M16 middle/third" evidence="3">
    <location>
        <begin position="327"/>
        <end position="594"/>
    </location>
</feature>
<dbReference type="GO" id="GO:0051603">
    <property type="term" value="P:proteolysis involved in protein catabolic process"/>
    <property type="evidence" value="ECO:0007669"/>
    <property type="project" value="TreeGrafter"/>
</dbReference>
<dbReference type="InterPro" id="IPR011765">
    <property type="entry name" value="Pept_M16_N"/>
</dbReference>
<dbReference type="GO" id="GO:0043171">
    <property type="term" value="P:peptide catabolic process"/>
    <property type="evidence" value="ECO:0007669"/>
    <property type="project" value="TreeGrafter"/>
</dbReference>
<sequence>MVTLVTDSLKKPSLNDRDYRVLRLNNELEALLMHDSETDKASAALDGNVGYFSDESDISEPTSMNYFFDISVKPDNGPDPSDTNPSPRSEALDRFAQFFIEPLFLSETLDRELKAVDSENKKSLQDDTWRLHQLEKSLSNPSDPFCQFSTGNFEVLKTLSEARGIDVRDKSIAEPLDVLQKWVAELFSPVVNMKLPPNRWPGELSFRESDLGMQCFAKPVMYWRELNLYFPFIDSLLRNINNIDEEFMFATQLSRYISHLIRHEGPGSIMSYIKSKGWAHGLSAGAYPVCPGTPGIFDVQVRLTEDGLKNYPEIVKIFFQSIALLRENPPQDRFTSRISSVMQKTLPRKWLLSGYSRLREFAPDQIEKALATIRPDNFRMVIVSRSYPGDWDQKEKWYGIEYHHDKFPDDLMQECKKAFAVSLQDRLPTLHLPHQDQFIPNELEVEKQGVDEQALNPRVLRHDSNARTRWKKDDTFWVPRDNVIVSLKTPLFYASAENNVKARLFSDLVRDALEEYSYDAELAGLQYNISLDSRGLFLDVSGYNDKLPVLLDQIVTTMRDLDIKKYRFETVRERLTRGCNWQQQSSYHQVGDYTN</sequence>
<reference evidence="4" key="1">
    <citation type="submission" date="2021-04" db="EMBL/GenBank/DDBJ databases">
        <title>First draft genome resource for Brassicaceae pathogens Fusarium oxysporum f. sp. raphani and Fusarium oxysporum f. sp. rapae.</title>
        <authorList>
            <person name="Asai S."/>
        </authorList>
    </citation>
    <scope>NUCLEOTIDE SEQUENCE</scope>
    <source>
        <strain evidence="4">Tf1208</strain>
    </source>
</reference>